<dbReference type="EMBL" id="QQTP01000005">
    <property type="protein sequence ID" value="RDJ25277.1"/>
    <property type="molecule type" value="Genomic_DNA"/>
</dbReference>
<name>A0A370L690_9HYPH</name>
<evidence type="ECO:0000313" key="2">
    <source>
        <dbReference type="Proteomes" id="UP000255207"/>
    </source>
</evidence>
<sequence>MTLGVLMLDTGFRRFPGDIGTPESFSGPVLFERVPQATAKRIVGIADDGFLTPFIAAGERLVERGATAITTSCGFLIAYQAALAAKLPVPVATSALLLIPTLRQMLPAGKRVGVVTFSSRSLSPAHLAAAGAPADTPIAGLPEGGAFQRAIFEDPGEDSFAIRETEAVAAAKALVAAHADIGALVLECTNLSPHRAAIAAVAGCPAYDLWPLVGLITQGRTRDARA</sequence>
<organism evidence="1 2">
    <name type="scientific">Bosea caraganae</name>
    <dbReference type="NCBI Taxonomy" id="2763117"/>
    <lineage>
        <taxon>Bacteria</taxon>
        <taxon>Pseudomonadati</taxon>
        <taxon>Pseudomonadota</taxon>
        <taxon>Alphaproteobacteria</taxon>
        <taxon>Hyphomicrobiales</taxon>
        <taxon>Boseaceae</taxon>
        <taxon>Bosea</taxon>
    </lineage>
</organism>
<accession>A0A370L690</accession>
<comment type="caution">
    <text evidence="1">The sequence shown here is derived from an EMBL/GenBank/DDBJ whole genome shotgun (WGS) entry which is preliminary data.</text>
</comment>
<proteinExistence type="predicted"/>
<dbReference type="OrthoDB" id="5465390at2"/>
<dbReference type="RefSeq" id="WP_114829323.1">
    <property type="nucleotide sequence ID" value="NZ_QQTO01000021.1"/>
</dbReference>
<dbReference type="Proteomes" id="UP000255207">
    <property type="component" value="Unassembled WGS sequence"/>
</dbReference>
<keyword evidence="2" id="KW-1185">Reference proteome</keyword>
<dbReference type="AlphaFoldDB" id="A0A370L690"/>
<protein>
    <submittedName>
        <fullName evidence="1">Aspartate/glutamate racemase family protein</fullName>
    </submittedName>
</protein>
<dbReference type="NCBIfam" id="NF005679">
    <property type="entry name" value="PRK07475.1"/>
    <property type="match status" value="1"/>
</dbReference>
<gene>
    <name evidence="1" type="ORF">DWE98_11065</name>
</gene>
<reference evidence="2" key="1">
    <citation type="submission" date="2018-07" db="EMBL/GenBank/DDBJ databases">
        <authorList>
            <person name="Safronova V.I."/>
            <person name="Chirak E.R."/>
            <person name="Sazanova A.L."/>
        </authorList>
    </citation>
    <scope>NUCLEOTIDE SEQUENCE [LARGE SCALE GENOMIC DNA]</scope>
    <source>
        <strain evidence="2">RCAM04685</strain>
    </source>
</reference>
<evidence type="ECO:0000313" key="1">
    <source>
        <dbReference type="EMBL" id="RDJ25277.1"/>
    </source>
</evidence>